<dbReference type="PANTHER" id="PTHR36512:SF3">
    <property type="entry name" value="BLR5678 PROTEIN"/>
    <property type="match status" value="1"/>
</dbReference>
<proteinExistence type="inferred from homology"/>
<dbReference type="CDD" id="cd02252">
    <property type="entry name" value="nylC_like"/>
    <property type="match status" value="1"/>
</dbReference>
<dbReference type="PANTHER" id="PTHR36512">
    <property type="entry name" value="D-AMINOPEPTIDASE"/>
    <property type="match status" value="1"/>
</dbReference>
<evidence type="ECO:0000256" key="1">
    <source>
        <dbReference type="ARBA" id="ARBA00007068"/>
    </source>
</evidence>
<dbReference type="Gene3D" id="3.60.70.12">
    <property type="entry name" value="L-amino peptidase D-ALA esterase/amidase"/>
    <property type="match status" value="1"/>
</dbReference>
<gene>
    <name evidence="2" type="ORF">HC62_06345</name>
</gene>
<accession>A0A252AA30</accession>
<comment type="similarity">
    <text evidence="1">Belongs to the peptidase S58 family.</text>
</comment>
<dbReference type="Proteomes" id="UP000194565">
    <property type="component" value="Unassembled WGS sequence"/>
</dbReference>
<evidence type="ECO:0000313" key="2">
    <source>
        <dbReference type="EMBL" id="OUI86446.1"/>
    </source>
</evidence>
<dbReference type="EMBL" id="JOMM01000020">
    <property type="protein sequence ID" value="OUI86446.1"/>
    <property type="molecule type" value="Genomic_DNA"/>
</dbReference>
<organism evidence="2 3">
    <name type="scientific">Acetobacter tropicalis</name>
    <dbReference type="NCBI Taxonomy" id="104102"/>
    <lineage>
        <taxon>Bacteria</taxon>
        <taxon>Pseudomonadati</taxon>
        <taxon>Pseudomonadota</taxon>
        <taxon>Alphaproteobacteria</taxon>
        <taxon>Acetobacterales</taxon>
        <taxon>Acetobacteraceae</taxon>
        <taxon>Acetobacter</taxon>
    </lineage>
</organism>
<dbReference type="Pfam" id="PF03576">
    <property type="entry name" value="Peptidase_S58"/>
    <property type="match status" value="1"/>
</dbReference>
<dbReference type="InterPro" id="IPR016117">
    <property type="entry name" value="ArgJ-like_dom_sf"/>
</dbReference>
<dbReference type="InterPro" id="IPR005321">
    <property type="entry name" value="Peptidase_S58_DmpA"/>
</dbReference>
<sequence length="346" mass="35902">MERRIQMSGSLTDITGITVGHAQDLARRTGVSVIRFSKPAVASISVLGGAPALRDTALLEPEMMVERIHAIVLSGGSVYGLDAASGVQTVLRKEFESLPSLDSKIRVPIVVQASLFDLANGGDKTWQTSPYAQLGEEAAYAASGQAVPQGTIGVGTGATTSTLRGGAGSASMVTSHGYTVSAFIAVNAIGSATVGKGPYFWSAPFEQAREFGGLGAAPTSAEDALRLSIKPDYVAGTTIGVVATNATLTPIQAKRLAILGQDGVARGVFPAHLPQDGDTIFGVSTEEKPAPELNAFCEILQAATIVTARAIALGVYHAAVLGWDRCVPSWQEQFAGEYQANAKERA</sequence>
<reference evidence="2 3" key="1">
    <citation type="submission" date="2014-06" db="EMBL/GenBank/DDBJ databases">
        <authorList>
            <person name="Ju J."/>
            <person name="Zhang J."/>
        </authorList>
    </citation>
    <scope>NUCLEOTIDE SEQUENCE [LARGE SCALE GENOMIC DNA]</scope>
    <source>
        <strain evidence="2">DmW_042</strain>
    </source>
</reference>
<dbReference type="GO" id="GO:0004177">
    <property type="term" value="F:aminopeptidase activity"/>
    <property type="evidence" value="ECO:0007669"/>
    <property type="project" value="TreeGrafter"/>
</dbReference>
<dbReference type="SUPFAM" id="SSF56266">
    <property type="entry name" value="DmpA/ArgJ-like"/>
    <property type="match status" value="1"/>
</dbReference>
<evidence type="ECO:0000313" key="3">
    <source>
        <dbReference type="Proteomes" id="UP000194565"/>
    </source>
</evidence>
<name>A0A252AA30_9PROT</name>
<comment type="caution">
    <text evidence="2">The sequence shown here is derived from an EMBL/GenBank/DDBJ whole genome shotgun (WGS) entry which is preliminary data.</text>
</comment>
<protein>
    <submittedName>
        <fullName evidence="2">Peptidase T4</fullName>
    </submittedName>
</protein>
<dbReference type="AlphaFoldDB" id="A0A252AA30"/>